<dbReference type="Pfam" id="PF00625">
    <property type="entry name" value="Guanylate_kin"/>
    <property type="match status" value="1"/>
</dbReference>
<feature type="domain" description="Guanylate kinase-like" evidence="6">
    <location>
        <begin position="141"/>
        <end position="336"/>
    </location>
</feature>
<keyword evidence="2 3" id="KW-0728">SH3 domain</keyword>
<name>A0A9Q0D980_9TELE</name>
<dbReference type="InterPro" id="IPR020590">
    <property type="entry name" value="Guanylate_kinase_CS"/>
</dbReference>
<reference evidence="7" key="1">
    <citation type="submission" date="2022-07" db="EMBL/GenBank/DDBJ databases">
        <title>Chromosome-level genome of Muraenolepis orangiensis.</title>
        <authorList>
            <person name="Kim J."/>
        </authorList>
    </citation>
    <scope>NUCLEOTIDE SEQUENCE</scope>
    <source>
        <strain evidence="7">KU_S4_2022</strain>
        <tissue evidence="7">Muscle</tissue>
    </source>
</reference>
<proteinExistence type="inferred from homology"/>
<evidence type="ECO:0000313" key="7">
    <source>
        <dbReference type="EMBL" id="KAJ3584295.1"/>
    </source>
</evidence>
<dbReference type="PANTHER" id="PTHR23122">
    <property type="entry name" value="MEMBRANE-ASSOCIATED GUANYLATE KINASE MAGUK"/>
    <property type="match status" value="1"/>
</dbReference>
<dbReference type="InterPro" id="IPR029409">
    <property type="entry name" value="TMEM237"/>
</dbReference>
<dbReference type="Gene3D" id="3.40.50.300">
    <property type="entry name" value="P-loop containing nucleotide triphosphate hydrolases"/>
    <property type="match status" value="1"/>
</dbReference>
<dbReference type="SMART" id="SM00326">
    <property type="entry name" value="SH3"/>
    <property type="match status" value="1"/>
</dbReference>
<dbReference type="EMBL" id="JANIIK010000119">
    <property type="protein sequence ID" value="KAJ3584295.1"/>
    <property type="molecule type" value="Genomic_DNA"/>
</dbReference>
<evidence type="ECO:0000259" key="5">
    <source>
        <dbReference type="PROSITE" id="PS50002"/>
    </source>
</evidence>
<dbReference type="SUPFAM" id="SSF50044">
    <property type="entry name" value="SH3-domain"/>
    <property type="match status" value="1"/>
</dbReference>
<evidence type="ECO:0000256" key="4">
    <source>
        <dbReference type="SAM" id="MobiDB-lite"/>
    </source>
</evidence>
<dbReference type="InterPro" id="IPR008144">
    <property type="entry name" value="Guanylate_kin-like_dom"/>
</dbReference>
<gene>
    <name evidence="7" type="ORF">NHX12_014791</name>
</gene>
<dbReference type="Proteomes" id="UP001148018">
    <property type="component" value="Unassembled WGS sequence"/>
</dbReference>
<organism evidence="7 8">
    <name type="scientific">Muraenolepis orangiensis</name>
    <name type="common">Patagonian moray cod</name>
    <dbReference type="NCBI Taxonomy" id="630683"/>
    <lineage>
        <taxon>Eukaryota</taxon>
        <taxon>Metazoa</taxon>
        <taxon>Chordata</taxon>
        <taxon>Craniata</taxon>
        <taxon>Vertebrata</taxon>
        <taxon>Euteleostomi</taxon>
        <taxon>Actinopterygii</taxon>
        <taxon>Neopterygii</taxon>
        <taxon>Teleostei</taxon>
        <taxon>Neoteleostei</taxon>
        <taxon>Acanthomorphata</taxon>
        <taxon>Zeiogadaria</taxon>
        <taxon>Gadariae</taxon>
        <taxon>Gadiformes</taxon>
        <taxon>Muraenolepidoidei</taxon>
        <taxon>Muraenolepididae</taxon>
        <taxon>Muraenolepis</taxon>
    </lineage>
</organism>
<dbReference type="CDD" id="cd00071">
    <property type="entry name" value="GMPK"/>
    <property type="match status" value="1"/>
</dbReference>
<feature type="compositionally biased region" description="Basic and acidic residues" evidence="4">
    <location>
        <begin position="337"/>
        <end position="354"/>
    </location>
</feature>
<evidence type="ECO:0000259" key="6">
    <source>
        <dbReference type="PROSITE" id="PS50052"/>
    </source>
</evidence>
<dbReference type="InterPro" id="IPR001452">
    <property type="entry name" value="SH3_domain"/>
</dbReference>
<accession>A0A9Q0D980</accession>
<keyword evidence="8" id="KW-1185">Reference proteome</keyword>
<sequence length="440" mass="49289">MEPEQVIQVVLYLRALVDYSPQQDPSIPCADAGMAFKRGDVLEIVDQTDALWWQAKKLPSTTSCAGLIPSTNLLRRKQREHWWSQPYQLHTCAQTYEEAFESGSPAKPSACSARCTAPAGSTAASPYEEVVRYQRWPQDPCRLVALMGASGAAGASGVGVNALRRRLIAEDPLLFQGAVPHTTRAPKAHEENGREYNFVTREVFNHMVNNNRFLEHGDYQGSRYGTSLQAVREVLNAGKICLVDTEPNAVQAVRSPELKAFVVLVKPPSSERLRETRRDALISTDHQGDRPFRDEDFQELEEASRRLESQYCQLLDRVLVSEELEASVAELQGIARRAQDEPQRPRASESHLPSELEVEEEDILSDGLPPVPHQALFSAPLGQSHPVGKVFVERNKRFQASERCDPKTPSDQTEDQVDQQALQPYWTTRDVALRVHGGFR</sequence>
<dbReference type="InterPro" id="IPR027417">
    <property type="entry name" value="P-loop_NTPase"/>
</dbReference>
<dbReference type="InterPro" id="IPR008145">
    <property type="entry name" value="GK/Ca_channel_bsu"/>
</dbReference>
<dbReference type="AlphaFoldDB" id="A0A9Q0D980"/>
<dbReference type="SMART" id="SM00072">
    <property type="entry name" value="GuKc"/>
    <property type="match status" value="1"/>
</dbReference>
<comment type="caution">
    <text evidence="7">The sequence shown here is derived from an EMBL/GenBank/DDBJ whole genome shotgun (WGS) entry which is preliminary data.</text>
</comment>
<evidence type="ECO:0000256" key="2">
    <source>
        <dbReference type="ARBA" id="ARBA00022443"/>
    </source>
</evidence>
<evidence type="ECO:0000313" key="8">
    <source>
        <dbReference type="Proteomes" id="UP001148018"/>
    </source>
</evidence>
<dbReference type="PROSITE" id="PS00856">
    <property type="entry name" value="GUANYLATE_KINASE_1"/>
    <property type="match status" value="1"/>
</dbReference>
<dbReference type="InterPro" id="IPR050716">
    <property type="entry name" value="MAGUK"/>
</dbReference>
<dbReference type="PROSITE" id="PS50052">
    <property type="entry name" value="GUANYLATE_KINASE_2"/>
    <property type="match status" value="1"/>
</dbReference>
<dbReference type="OrthoDB" id="439127at2759"/>
<feature type="region of interest" description="Disordered" evidence="4">
    <location>
        <begin position="336"/>
        <end position="356"/>
    </location>
</feature>
<dbReference type="Pfam" id="PF15383">
    <property type="entry name" value="TMEM237"/>
    <property type="match status" value="1"/>
</dbReference>
<dbReference type="InterPro" id="IPR036028">
    <property type="entry name" value="SH3-like_dom_sf"/>
</dbReference>
<protein>
    <submittedName>
        <fullName evidence="7">Uncharacterized protein</fullName>
    </submittedName>
</protein>
<dbReference type="SUPFAM" id="SSF52540">
    <property type="entry name" value="P-loop containing nucleoside triphosphate hydrolases"/>
    <property type="match status" value="1"/>
</dbReference>
<dbReference type="Gene3D" id="2.30.30.40">
    <property type="entry name" value="SH3 Domains"/>
    <property type="match status" value="1"/>
</dbReference>
<comment type="similarity">
    <text evidence="1">Belongs to the MAGUK family.</text>
</comment>
<dbReference type="PROSITE" id="PS50002">
    <property type="entry name" value="SH3"/>
    <property type="match status" value="1"/>
</dbReference>
<evidence type="ECO:0000256" key="3">
    <source>
        <dbReference type="PROSITE-ProRule" id="PRU00192"/>
    </source>
</evidence>
<feature type="domain" description="SH3" evidence="5">
    <location>
        <begin position="8"/>
        <end position="78"/>
    </location>
</feature>
<evidence type="ECO:0000256" key="1">
    <source>
        <dbReference type="ARBA" id="ARBA00007014"/>
    </source>
</evidence>